<dbReference type="GO" id="GO:0003677">
    <property type="term" value="F:DNA binding"/>
    <property type="evidence" value="ECO:0007669"/>
    <property type="project" value="UniProtKB-KW"/>
</dbReference>
<proteinExistence type="predicted"/>
<evidence type="ECO:0000256" key="5">
    <source>
        <dbReference type="SAM" id="MobiDB-lite"/>
    </source>
</evidence>
<name>A0A379TCI8_SALER</name>
<dbReference type="FunFam" id="1.10.10.200:FF:000002">
    <property type="entry name" value="Probable transcriptional regulatory protein CLM62_37755"/>
    <property type="match status" value="1"/>
</dbReference>
<feature type="region of interest" description="Disordered" evidence="5">
    <location>
        <begin position="1"/>
        <end position="22"/>
    </location>
</feature>
<feature type="region of interest" description="Disordered" evidence="5">
    <location>
        <begin position="37"/>
        <end position="77"/>
    </location>
</feature>
<dbReference type="Pfam" id="PF20772">
    <property type="entry name" value="TACO1_YebC_N"/>
    <property type="match status" value="1"/>
</dbReference>
<dbReference type="GO" id="GO:0005829">
    <property type="term" value="C:cytosol"/>
    <property type="evidence" value="ECO:0007669"/>
    <property type="project" value="TreeGrafter"/>
</dbReference>
<reference evidence="7 8" key="1">
    <citation type="submission" date="2018-06" db="EMBL/GenBank/DDBJ databases">
        <authorList>
            <consortium name="Pathogen Informatics"/>
            <person name="Doyle S."/>
        </authorList>
    </citation>
    <scope>NUCLEOTIDE SEQUENCE [LARGE SCALE GENOMIC DNA]</scope>
    <source>
        <strain evidence="7 8">NCTC8297</strain>
    </source>
</reference>
<evidence type="ECO:0000256" key="2">
    <source>
        <dbReference type="ARBA" id="ARBA00023015"/>
    </source>
</evidence>
<evidence type="ECO:0000259" key="6">
    <source>
        <dbReference type="Pfam" id="PF20772"/>
    </source>
</evidence>
<feature type="domain" description="TACO1/YebC-like N-terminal" evidence="6">
    <location>
        <begin position="5"/>
        <end position="63"/>
    </location>
</feature>
<sequence>MAGHSKWANTRHRKAAQDAKRGKIFTKIIRELVTAAKLGGGDPDANPRLRAAVDKALSNNMTRGHSESRHRSRRGRR</sequence>
<dbReference type="InterPro" id="IPR002876">
    <property type="entry name" value="Transcrip_reg_TACO1-like"/>
</dbReference>
<dbReference type="Proteomes" id="UP000254741">
    <property type="component" value="Unassembled WGS sequence"/>
</dbReference>
<dbReference type="InterPro" id="IPR029072">
    <property type="entry name" value="YebC-like"/>
</dbReference>
<dbReference type="EMBL" id="UGXG01000002">
    <property type="protein sequence ID" value="SUG47335.1"/>
    <property type="molecule type" value="Genomic_DNA"/>
</dbReference>
<evidence type="ECO:0000256" key="3">
    <source>
        <dbReference type="ARBA" id="ARBA00023125"/>
    </source>
</evidence>
<accession>A0A379TCI8</accession>
<keyword evidence="2" id="KW-0805">Transcription regulation</keyword>
<evidence type="ECO:0000256" key="4">
    <source>
        <dbReference type="ARBA" id="ARBA00023163"/>
    </source>
</evidence>
<keyword evidence="3" id="KW-0238">DNA-binding</keyword>
<evidence type="ECO:0000313" key="7">
    <source>
        <dbReference type="EMBL" id="SUG47335.1"/>
    </source>
</evidence>
<evidence type="ECO:0000256" key="1">
    <source>
        <dbReference type="ARBA" id="ARBA00022490"/>
    </source>
</evidence>
<protein>
    <submittedName>
        <fullName evidence="7">Probable transcriptional regulatory protein YebC</fullName>
    </submittedName>
</protein>
<dbReference type="SUPFAM" id="SSF75625">
    <property type="entry name" value="YebC-like"/>
    <property type="match status" value="1"/>
</dbReference>
<keyword evidence="1" id="KW-0963">Cytoplasm</keyword>
<evidence type="ECO:0000313" key="8">
    <source>
        <dbReference type="Proteomes" id="UP000254741"/>
    </source>
</evidence>
<dbReference type="InterPro" id="IPR049083">
    <property type="entry name" value="TACO1_YebC_N"/>
</dbReference>
<dbReference type="PANTHER" id="PTHR12532:SF6">
    <property type="entry name" value="TRANSCRIPTIONAL REGULATORY PROTEIN YEBC-RELATED"/>
    <property type="match status" value="1"/>
</dbReference>
<dbReference type="InterPro" id="IPR017856">
    <property type="entry name" value="Integrase-like_N"/>
</dbReference>
<organism evidence="7 8">
    <name type="scientific">Salmonella enterica subsp. arizonae</name>
    <dbReference type="NCBI Taxonomy" id="59203"/>
    <lineage>
        <taxon>Bacteria</taxon>
        <taxon>Pseudomonadati</taxon>
        <taxon>Pseudomonadota</taxon>
        <taxon>Gammaproteobacteria</taxon>
        <taxon>Enterobacterales</taxon>
        <taxon>Enterobacteriaceae</taxon>
        <taxon>Salmonella</taxon>
    </lineage>
</organism>
<dbReference type="AlphaFoldDB" id="A0A379TCI8"/>
<gene>
    <name evidence="7" type="primary">yebC_1</name>
    <name evidence="7" type="ORF">NCTC8297_02599</name>
</gene>
<dbReference type="Gene3D" id="1.10.10.200">
    <property type="match status" value="1"/>
</dbReference>
<dbReference type="PANTHER" id="PTHR12532">
    <property type="entry name" value="TRANSLATIONAL ACTIVATOR OF CYTOCHROME C OXIDASE 1"/>
    <property type="match status" value="1"/>
</dbReference>
<keyword evidence="4" id="KW-0804">Transcription</keyword>